<name>F8P8H6_SERL9</name>
<reference evidence="1" key="1">
    <citation type="submission" date="2011-04" db="EMBL/GenBank/DDBJ databases">
        <title>Evolution of plant cell wall degrading machinery underlies the functional diversity of forest fungi.</title>
        <authorList>
            <consortium name="US DOE Joint Genome Institute (JGI-PGF)"/>
            <person name="Eastwood D.C."/>
            <person name="Floudas D."/>
            <person name="Binder M."/>
            <person name="Majcherczyk A."/>
            <person name="Schneider P."/>
            <person name="Aerts A."/>
            <person name="Asiegbu F.O."/>
            <person name="Baker S.E."/>
            <person name="Barry K."/>
            <person name="Bendiksby M."/>
            <person name="Blumentritt M."/>
            <person name="Coutinho P.M."/>
            <person name="Cullen D."/>
            <person name="Cullen D."/>
            <person name="Gathman A."/>
            <person name="Goodell B."/>
            <person name="Henrissat B."/>
            <person name="Ihrmark K."/>
            <person name="Kauserud H."/>
            <person name="Kohler A."/>
            <person name="LaButti K."/>
            <person name="Lapidus A."/>
            <person name="Lavin J.L."/>
            <person name="Lee Y.-H."/>
            <person name="Lindquist E."/>
            <person name="Lilly W."/>
            <person name="Lucas S."/>
            <person name="Morin E."/>
            <person name="Murat C."/>
            <person name="Oguiza J.A."/>
            <person name="Park J."/>
            <person name="Pisabarro A.G."/>
            <person name="Riley R."/>
            <person name="Rosling A."/>
            <person name="Salamov A."/>
            <person name="Schmidt O."/>
            <person name="Schmutz J."/>
            <person name="Skrede I."/>
            <person name="Stenlid J."/>
            <person name="Wiebenga A."/>
            <person name="Xie X."/>
            <person name="Kues U."/>
            <person name="Hibbett D.S."/>
            <person name="Hoffmeister D."/>
            <person name="Hogberg N."/>
            <person name="Martin F."/>
            <person name="Grigoriev I.V."/>
            <person name="Watkinson S.C."/>
        </authorList>
    </citation>
    <scope>NUCLEOTIDE SEQUENCE</scope>
    <source>
        <strain evidence="1">S7.9</strain>
    </source>
</reference>
<accession>F8P8H6</accession>
<organism>
    <name type="scientific">Serpula lacrymans var. lacrymans (strain S7.9)</name>
    <name type="common">Dry rot fungus</name>
    <dbReference type="NCBI Taxonomy" id="578457"/>
    <lineage>
        <taxon>Eukaryota</taxon>
        <taxon>Fungi</taxon>
        <taxon>Dikarya</taxon>
        <taxon>Basidiomycota</taxon>
        <taxon>Agaricomycotina</taxon>
        <taxon>Agaricomycetes</taxon>
        <taxon>Agaricomycetidae</taxon>
        <taxon>Boletales</taxon>
        <taxon>Coniophorineae</taxon>
        <taxon>Serpulaceae</taxon>
        <taxon>Serpula</taxon>
    </lineage>
</organism>
<dbReference type="KEGG" id="sla:SERLADRAFT_477185"/>
<dbReference type="GeneID" id="18820951"/>
<evidence type="ECO:0000313" key="1">
    <source>
        <dbReference type="EMBL" id="EGO20732.1"/>
    </source>
</evidence>
<dbReference type="AlphaFoldDB" id="F8P8H6"/>
<dbReference type="Proteomes" id="UP000008064">
    <property type="component" value="Unassembled WGS sequence"/>
</dbReference>
<proteinExistence type="predicted"/>
<dbReference type="HOGENOM" id="CLU_3051829_0_0_1"/>
<protein>
    <submittedName>
        <fullName evidence="1">Uncharacterized protein</fullName>
    </submittedName>
</protein>
<sequence>MDSSYGVKPSDLKDVTGPTWRKSMWLVMSGSSGSRRANLGTESMAGITEADLGI</sequence>
<gene>
    <name evidence="1" type="ORF">SERLADRAFT_477185</name>
</gene>
<dbReference type="EMBL" id="GL945440">
    <property type="protein sequence ID" value="EGO20732.1"/>
    <property type="molecule type" value="Genomic_DNA"/>
</dbReference>
<dbReference type="RefSeq" id="XP_007322698.1">
    <property type="nucleotide sequence ID" value="XM_007322636.1"/>
</dbReference>